<dbReference type="InterPro" id="IPR003597">
    <property type="entry name" value="Ig_C1-set"/>
</dbReference>
<evidence type="ECO:0000259" key="3">
    <source>
        <dbReference type="PROSITE" id="PS50835"/>
    </source>
</evidence>
<keyword evidence="1" id="KW-0325">Glycoprotein</keyword>
<dbReference type="PRINTS" id="PR01638">
    <property type="entry name" value="MHCCLASSI"/>
</dbReference>
<reference evidence="4" key="2">
    <citation type="submission" date="2025-09" db="UniProtKB">
        <authorList>
            <consortium name="Ensembl"/>
        </authorList>
    </citation>
    <scope>IDENTIFICATION</scope>
</reference>
<dbReference type="GO" id="GO:0006955">
    <property type="term" value="P:immune response"/>
    <property type="evidence" value="ECO:0007669"/>
    <property type="project" value="TreeGrafter"/>
</dbReference>
<reference evidence="4" key="1">
    <citation type="submission" date="2025-08" db="UniProtKB">
        <authorList>
            <consortium name="Ensembl"/>
        </authorList>
    </citation>
    <scope>IDENTIFICATION</scope>
</reference>
<dbReference type="AlphaFoldDB" id="A0A8C6U4I8"/>
<dbReference type="InterPro" id="IPR011161">
    <property type="entry name" value="MHC_I-like_Ag-recog"/>
</dbReference>
<dbReference type="PANTHER" id="PTHR16675">
    <property type="entry name" value="MHC CLASS I-RELATED"/>
    <property type="match status" value="1"/>
</dbReference>
<dbReference type="SUPFAM" id="SSF54452">
    <property type="entry name" value="MHC antigen-recognition domain"/>
    <property type="match status" value="1"/>
</dbReference>
<evidence type="ECO:0000313" key="5">
    <source>
        <dbReference type="Proteomes" id="UP000694523"/>
    </source>
</evidence>
<dbReference type="InterPro" id="IPR011162">
    <property type="entry name" value="MHC_I/II-like_Ag-recog"/>
</dbReference>
<feature type="domain" description="Ig-like" evidence="3">
    <location>
        <begin position="116"/>
        <end position="213"/>
    </location>
</feature>
<organism evidence="4 5">
    <name type="scientific">Neogobius melanostomus</name>
    <name type="common">round goby</name>
    <dbReference type="NCBI Taxonomy" id="47308"/>
    <lineage>
        <taxon>Eukaryota</taxon>
        <taxon>Metazoa</taxon>
        <taxon>Chordata</taxon>
        <taxon>Craniata</taxon>
        <taxon>Vertebrata</taxon>
        <taxon>Euteleostomi</taxon>
        <taxon>Actinopterygii</taxon>
        <taxon>Neopterygii</taxon>
        <taxon>Teleostei</taxon>
        <taxon>Neoteleostei</taxon>
        <taxon>Acanthomorphata</taxon>
        <taxon>Gobiaria</taxon>
        <taxon>Gobiiformes</taxon>
        <taxon>Gobioidei</taxon>
        <taxon>Gobiidae</taxon>
        <taxon>Benthophilinae</taxon>
        <taxon>Neogobiini</taxon>
        <taxon>Neogobius</taxon>
    </lineage>
</organism>
<evidence type="ECO:0000256" key="2">
    <source>
        <dbReference type="RuleBase" id="RU004439"/>
    </source>
</evidence>
<dbReference type="Gene3D" id="3.30.500.10">
    <property type="entry name" value="MHC class I-like antigen recognition-like"/>
    <property type="match status" value="1"/>
</dbReference>
<dbReference type="Pfam" id="PF00129">
    <property type="entry name" value="MHC_I"/>
    <property type="match status" value="1"/>
</dbReference>
<dbReference type="InterPro" id="IPR036179">
    <property type="entry name" value="Ig-like_dom_sf"/>
</dbReference>
<dbReference type="InterPro" id="IPR013783">
    <property type="entry name" value="Ig-like_fold"/>
</dbReference>
<dbReference type="Proteomes" id="UP000694523">
    <property type="component" value="Unplaced"/>
</dbReference>
<dbReference type="PROSITE" id="PS50835">
    <property type="entry name" value="IG_LIKE"/>
    <property type="match status" value="1"/>
</dbReference>
<keyword evidence="5" id="KW-1185">Reference proteome</keyword>
<dbReference type="InterPro" id="IPR050208">
    <property type="entry name" value="MHC_class-I_related"/>
</dbReference>
<evidence type="ECO:0000313" key="4">
    <source>
        <dbReference type="Ensembl" id="ENSNMLP00000031848.1"/>
    </source>
</evidence>
<proteinExistence type="inferred from homology"/>
<comment type="similarity">
    <text evidence="2">Belongs to the MHC class I family.</text>
</comment>
<dbReference type="InterPro" id="IPR007110">
    <property type="entry name" value="Ig-like_dom"/>
</dbReference>
<protein>
    <recommendedName>
        <fullName evidence="3">Ig-like domain-containing protein</fullName>
    </recommendedName>
</protein>
<dbReference type="PANTHER" id="PTHR16675:SF237">
    <property type="entry name" value="MHC CLASS I ANTIGEN TRANSCRIPT VARIANT 1-RELATED"/>
    <property type="match status" value="1"/>
</dbReference>
<name>A0A8C6U4I8_9GOBI</name>
<dbReference type="SUPFAM" id="SSF48726">
    <property type="entry name" value="Immunoglobulin"/>
    <property type="match status" value="1"/>
</dbReference>
<dbReference type="InterPro" id="IPR001039">
    <property type="entry name" value="MHC_I_a_a1/a2"/>
</dbReference>
<dbReference type="GO" id="GO:0005615">
    <property type="term" value="C:extracellular space"/>
    <property type="evidence" value="ECO:0007669"/>
    <property type="project" value="TreeGrafter"/>
</dbReference>
<evidence type="ECO:0000256" key="1">
    <source>
        <dbReference type="ARBA" id="ARBA00023180"/>
    </source>
</evidence>
<accession>A0A8C6U4I8</accession>
<sequence>MPYWYRLYPALVLYHIKKSKVNFHLWQRMSGCEWDDETDEVTGYFQYAFDGEDFISLDLSTETWVAAKSQAFATKLRWEKNGETERKKYYIHHMYAKWLKNIVRYGEDTLKRTVLPEVSLLQKSPSSPVTCHATGFYPNRAKLFWTKDGEELDDFSEILPNGDGTFQSFVDLDLSSVPAKDWDKFSYSYSGILLAISFGVDDGEELRPAVCVT</sequence>
<dbReference type="Gene3D" id="2.60.40.10">
    <property type="entry name" value="Immunoglobulins"/>
    <property type="match status" value="1"/>
</dbReference>
<dbReference type="InterPro" id="IPR037055">
    <property type="entry name" value="MHC_I-like_Ag-recog_sf"/>
</dbReference>
<dbReference type="Pfam" id="PF07654">
    <property type="entry name" value="C1-set"/>
    <property type="match status" value="1"/>
</dbReference>
<dbReference type="GO" id="GO:0009897">
    <property type="term" value="C:external side of plasma membrane"/>
    <property type="evidence" value="ECO:0007669"/>
    <property type="project" value="TreeGrafter"/>
</dbReference>
<dbReference type="Ensembl" id="ENSNMLT00000035487.1">
    <property type="protein sequence ID" value="ENSNMLP00000031848.1"/>
    <property type="gene ID" value="ENSNMLG00000019957.1"/>
</dbReference>